<dbReference type="NCBIfam" id="TIGR00422">
    <property type="entry name" value="valS"/>
    <property type="match status" value="1"/>
</dbReference>
<dbReference type="SUPFAM" id="SSF47323">
    <property type="entry name" value="Anticodon-binding domain of a subclass of class I aminoacyl-tRNA synthetases"/>
    <property type="match status" value="1"/>
</dbReference>
<dbReference type="InterPro" id="IPR033705">
    <property type="entry name" value="Anticodon_Ia_Val"/>
</dbReference>
<comment type="caution">
    <text evidence="16">The sequence shown here is derived from an EMBL/GenBank/DDBJ whole genome shotgun (WGS) entry which is preliminary data.</text>
</comment>
<dbReference type="Gene3D" id="3.40.50.620">
    <property type="entry name" value="HUPs"/>
    <property type="match status" value="3"/>
</dbReference>
<dbReference type="InterPro" id="IPR001412">
    <property type="entry name" value="aa-tRNA-synth_I_CS"/>
</dbReference>
<accession>A0A6N4REV2</accession>
<keyword evidence="9 12" id="KW-0030">Aminoacyl-tRNA synthetase</keyword>
<dbReference type="GO" id="GO:0005524">
    <property type="term" value="F:ATP binding"/>
    <property type="evidence" value="ECO:0007669"/>
    <property type="project" value="UniProtKB-UniRule"/>
</dbReference>
<evidence type="ECO:0000256" key="12">
    <source>
        <dbReference type="HAMAP-Rule" id="MF_02004"/>
    </source>
</evidence>
<keyword evidence="8 12" id="KW-0175">Coiled coil</keyword>
<dbReference type="SUPFAM" id="SSF50677">
    <property type="entry name" value="ValRS/IleRS/LeuRS editing domain"/>
    <property type="match status" value="1"/>
</dbReference>
<dbReference type="Pfam" id="PF08264">
    <property type="entry name" value="Anticodon_1"/>
    <property type="match status" value="1"/>
</dbReference>
<dbReference type="HAMAP" id="MF_02004">
    <property type="entry name" value="Val_tRNA_synth_type1"/>
    <property type="match status" value="1"/>
</dbReference>
<dbReference type="Gene3D" id="3.90.740.10">
    <property type="entry name" value="Valyl/Leucyl/Isoleucyl-tRNA synthetase, editing domain"/>
    <property type="match status" value="1"/>
</dbReference>
<dbReference type="GO" id="GO:0005829">
    <property type="term" value="C:cytosol"/>
    <property type="evidence" value="ECO:0007669"/>
    <property type="project" value="TreeGrafter"/>
</dbReference>
<feature type="domain" description="Methionyl/Valyl/Leucyl/Isoleucyl-tRNA synthetase anticodon-binding" evidence="14">
    <location>
        <begin position="629"/>
        <end position="777"/>
    </location>
</feature>
<evidence type="ECO:0000256" key="11">
    <source>
        <dbReference type="ARBA" id="ARBA00060830"/>
    </source>
</evidence>
<evidence type="ECO:0000256" key="9">
    <source>
        <dbReference type="ARBA" id="ARBA00023146"/>
    </source>
</evidence>
<keyword evidence="6 12" id="KW-0067">ATP-binding</keyword>
<dbReference type="GO" id="GO:0004832">
    <property type="term" value="F:valine-tRNA ligase activity"/>
    <property type="evidence" value="ECO:0007669"/>
    <property type="project" value="UniProtKB-UniRule"/>
</dbReference>
<dbReference type="Pfam" id="PF00133">
    <property type="entry name" value="tRNA-synt_1"/>
    <property type="match status" value="1"/>
</dbReference>
<dbReference type="CDD" id="cd00817">
    <property type="entry name" value="ValRS_core"/>
    <property type="match status" value="1"/>
</dbReference>
<dbReference type="PANTHER" id="PTHR11946">
    <property type="entry name" value="VALYL-TRNA SYNTHETASES"/>
    <property type="match status" value="1"/>
</dbReference>
<dbReference type="Gene3D" id="1.10.730.10">
    <property type="entry name" value="Isoleucyl-tRNA Synthetase, Domain 1"/>
    <property type="match status" value="1"/>
</dbReference>
<comment type="domain">
    <text evidence="12">The C-terminal coiled-coil domain is crucial for aminoacylation activity.</text>
</comment>
<dbReference type="Proteomes" id="UP000320948">
    <property type="component" value="Unassembled WGS sequence"/>
</dbReference>
<dbReference type="InterPro" id="IPR019499">
    <property type="entry name" value="Val-tRNA_synth_tRNA-bd"/>
</dbReference>
<dbReference type="NCBIfam" id="NF004349">
    <property type="entry name" value="PRK05729.1"/>
    <property type="match status" value="1"/>
</dbReference>
<feature type="domain" description="Aminoacyl-tRNA synthetase class Ia" evidence="13">
    <location>
        <begin position="30"/>
        <end position="581"/>
    </location>
</feature>
<gene>
    <name evidence="12" type="primary">valS</name>
    <name evidence="16" type="ORF">DI628_03000</name>
</gene>
<reference evidence="16 17" key="1">
    <citation type="journal article" date="2017" name="Nat. Commun.">
        <title>In situ click chemistry generation of cyclooxygenase-2 inhibitors.</title>
        <authorList>
            <person name="Bhardwaj A."/>
            <person name="Kaur J."/>
            <person name="Wuest M."/>
            <person name="Wuest F."/>
        </authorList>
    </citation>
    <scope>NUCLEOTIDE SEQUENCE [LARGE SCALE GENOMIC DNA]</scope>
    <source>
        <strain evidence="16">S2_018_000_R2_106</strain>
    </source>
</reference>
<dbReference type="FunFam" id="3.40.50.620:FF:000032">
    <property type="entry name" value="Valine--tRNA ligase"/>
    <property type="match status" value="1"/>
</dbReference>
<comment type="function">
    <text evidence="12">Catalyzes the attachment of valine to tRNA(Val). As ValRS can inadvertently accommodate and process structurally similar amino acids such as threonine, to avoid such errors, it has a 'posttransfer' editing activity that hydrolyzes mischarged Thr-tRNA(Val) in a tRNA-dependent manner.</text>
</comment>
<dbReference type="PANTHER" id="PTHR11946:SF93">
    <property type="entry name" value="VALINE--TRNA LIGASE, CHLOROPLASTIC_MITOCHONDRIAL 2"/>
    <property type="match status" value="1"/>
</dbReference>
<name>A0A6N4REV2_BLAVI</name>
<evidence type="ECO:0000256" key="10">
    <source>
        <dbReference type="ARBA" id="ARBA00047552"/>
    </source>
</evidence>
<evidence type="ECO:0000259" key="14">
    <source>
        <dbReference type="Pfam" id="PF08264"/>
    </source>
</evidence>
<proteinExistence type="inferred from homology"/>
<dbReference type="FunFam" id="1.10.287.380:FF:000001">
    <property type="entry name" value="Valine--tRNA ligase"/>
    <property type="match status" value="1"/>
</dbReference>
<dbReference type="SUPFAM" id="SSF52374">
    <property type="entry name" value="Nucleotidylyl transferase"/>
    <property type="match status" value="1"/>
</dbReference>
<keyword evidence="7 12" id="KW-0648">Protein biosynthesis</keyword>
<evidence type="ECO:0000256" key="3">
    <source>
        <dbReference type="ARBA" id="ARBA00022490"/>
    </source>
</evidence>
<evidence type="ECO:0000256" key="6">
    <source>
        <dbReference type="ARBA" id="ARBA00022840"/>
    </source>
</evidence>
<evidence type="ECO:0000313" key="17">
    <source>
        <dbReference type="Proteomes" id="UP000320948"/>
    </source>
</evidence>
<dbReference type="CDD" id="cd07962">
    <property type="entry name" value="Anticodon_Ia_Val"/>
    <property type="match status" value="1"/>
</dbReference>
<dbReference type="GO" id="GO:0002161">
    <property type="term" value="F:aminoacyl-tRNA deacylase activity"/>
    <property type="evidence" value="ECO:0007669"/>
    <property type="project" value="InterPro"/>
</dbReference>
<dbReference type="EMBL" id="VAFM01000001">
    <property type="protein sequence ID" value="TKW61608.1"/>
    <property type="molecule type" value="Genomic_DNA"/>
</dbReference>
<comment type="subcellular location">
    <subcellularLocation>
        <location evidence="1 12">Cytoplasm</location>
    </subcellularLocation>
</comment>
<evidence type="ECO:0000256" key="8">
    <source>
        <dbReference type="ARBA" id="ARBA00023054"/>
    </source>
</evidence>
<dbReference type="PROSITE" id="PS00178">
    <property type="entry name" value="AA_TRNA_LIGASE_I"/>
    <property type="match status" value="1"/>
</dbReference>
<dbReference type="SUPFAM" id="SSF46589">
    <property type="entry name" value="tRNA-binding arm"/>
    <property type="match status" value="1"/>
</dbReference>
<keyword evidence="5 12" id="KW-0547">Nucleotide-binding</keyword>
<dbReference type="GO" id="GO:0006438">
    <property type="term" value="P:valyl-tRNA aminoacylation"/>
    <property type="evidence" value="ECO:0007669"/>
    <property type="project" value="UniProtKB-UniRule"/>
</dbReference>
<dbReference type="InterPro" id="IPR009008">
    <property type="entry name" value="Val/Leu/Ile-tRNA-synth_edit"/>
</dbReference>
<keyword evidence="3 12" id="KW-0963">Cytoplasm</keyword>
<dbReference type="PRINTS" id="PR00986">
    <property type="entry name" value="TRNASYNTHVAL"/>
</dbReference>
<dbReference type="EC" id="6.1.1.9" evidence="12"/>
<evidence type="ECO:0000256" key="4">
    <source>
        <dbReference type="ARBA" id="ARBA00022598"/>
    </source>
</evidence>
<comment type="similarity">
    <text evidence="11 12">Belongs to the class-I aminoacyl-tRNA synthetase family. ValS type 1 subfamily.</text>
</comment>
<dbReference type="Pfam" id="PF10458">
    <property type="entry name" value="Val_tRNA-synt_C"/>
    <property type="match status" value="1"/>
</dbReference>
<sequence length="898" mass="101868">MSTSAAPQSPSINEEGLATRYDACALEPRIAERWERNDCFAPSMQGEPFSIMMPPPNVTGTLHLGHALDNTLPDILVRRARMQGKNALYQPGTDHASIAVHVVLERQWAKEGKNRFDYGRDTFMEKAWEWKDHSAGTIGGQLRRLGISCDWGNERFTMDPQYSAAVNHVFIELHKRGLIYRGQRLVNWDPKMQTAVSDLEVKHKEVNGNLWHVRYKFAGGFSYKGQDGIEIATTRPETILADGAIAIHPNDERAKDLVGKLVMVPVVNREIPIVADEMVDPEFGSGMVKITAAHDFNDFAFYQRHKDSVNIPLINLLTPDGKMNQNCPEAYQGLDRFVARKQIVADLEAMGQLIKIEPHTHNVGHAERDETILEPYLTWQWYLKGEPLAKKCLEAADKGDIGFVNERDERVYRNWLENIQDWCISRQLWWGHRIPAWFRDVQGSSEQDIYVGEKAPQGEGWKQDEDILDTWFSSALWPFVTQGWPQGGERLQEFYPGKVVMSGRDILFFWLVRMMMMGLELTGQVPFKKIYTHGLILDEHGQKMSKSKGNVLDPIELINEYGTDALRLTMAGIASAEDMRFSTAKVEQNRNFCTKLWNAARFLSIQNVFYTDGDAKEFDARKVKHPVNMWLMGELKSMYTKLDAHLDAYEFNQAAQLIYHFTWGTWCDWYLELTKPLLAGQMGADVQAETRAVVGWGFDNLLRALSPFIPYITEQLWQNHTAHDNAFLMMQRWPDYAKWPVDAAATQRVNQMIDVVGAIRQARTLHKLSPKTELPVQVRGASDADLAILQGDLALLKAVAGVANIEGRVEAAKAGEAAAVVNGVEYIMDLSGHIDVAAEKARVERELEKQRKEVEKINTMLGNPNFVERAPADVLEQNRTRLAELTENIGKLQAMMNA</sequence>
<evidence type="ECO:0000256" key="7">
    <source>
        <dbReference type="ARBA" id="ARBA00022917"/>
    </source>
</evidence>
<dbReference type="Gene3D" id="1.10.287.380">
    <property type="entry name" value="Valyl-tRNA synthetase, C-terminal domain"/>
    <property type="match status" value="1"/>
</dbReference>
<feature type="short sequence motif" description="'HIGH' region" evidence="12">
    <location>
        <begin position="56"/>
        <end position="66"/>
    </location>
</feature>
<dbReference type="InterPro" id="IPR002300">
    <property type="entry name" value="aa-tRNA-synth_Ia"/>
</dbReference>
<evidence type="ECO:0000256" key="5">
    <source>
        <dbReference type="ARBA" id="ARBA00022741"/>
    </source>
</evidence>
<feature type="short sequence motif" description="'KMSKS' region" evidence="12">
    <location>
        <begin position="543"/>
        <end position="547"/>
    </location>
</feature>
<evidence type="ECO:0000256" key="2">
    <source>
        <dbReference type="ARBA" id="ARBA00011245"/>
    </source>
</evidence>
<feature type="coiled-coil region" evidence="12">
    <location>
        <begin position="833"/>
        <end position="895"/>
    </location>
</feature>
<comment type="domain">
    <text evidence="12">ValRS has two distinct active sites: one for aminoacylation and one for editing. The misactivated threonine is translocated from the active site to the editing site.</text>
</comment>
<comment type="subunit">
    <text evidence="2 12">Monomer.</text>
</comment>
<comment type="catalytic activity">
    <reaction evidence="10 12">
        <text>tRNA(Val) + L-valine + ATP = L-valyl-tRNA(Val) + AMP + diphosphate</text>
        <dbReference type="Rhea" id="RHEA:10704"/>
        <dbReference type="Rhea" id="RHEA-COMP:9672"/>
        <dbReference type="Rhea" id="RHEA-COMP:9708"/>
        <dbReference type="ChEBI" id="CHEBI:30616"/>
        <dbReference type="ChEBI" id="CHEBI:33019"/>
        <dbReference type="ChEBI" id="CHEBI:57762"/>
        <dbReference type="ChEBI" id="CHEBI:78442"/>
        <dbReference type="ChEBI" id="CHEBI:78537"/>
        <dbReference type="ChEBI" id="CHEBI:456215"/>
        <dbReference type="EC" id="6.1.1.9"/>
    </reaction>
</comment>
<feature type="domain" description="Valyl-tRNA synthetase tRNA-binding arm" evidence="15">
    <location>
        <begin position="835"/>
        <end position="894"/>
    </location>
</feature>
<dbReference type="InterPro" id="IPR010978">
    <property type="entry name" value="tRNA-bd_arm"/>
</dbReference>
<organism evidence="16 17">
    <name type="scientific">Blastochloris viridis</name>
    <name type="common">Rhodopseudomonas viridis</name>
    <dbReference type="NCBI Taxonomy" id="1079"/>
    <lineage>
        <taxon>Bacteria</taxon>
        <taxon>Pseudomonadati</taxon>
        <taxon>Pseudomonadota</taxon>
        <taxon>Alphaproteobacteria</taxon>
        <taxon>Hyphomicrobiales</taxon>
        <taxon>Blastochloridaceae</taxon>
        <taxon>Blastochloris</taxon>
    </lineage>
</organism>
<dbReference type="InterPro" id="IPR037118">
    <property type="entry name" value="Val-tRNA_synth_C_sf"/>
</dbReference>
<dbReference type="InterPro" id="IPR013155">
    <property type="entry name" value="M/V/L/I-tRNA-synth_anticd-bd"/>
</dbReference>
<dbReference type="InterPro" id="IPR009080">
    <property type="entry name" value="tRNAsynth_Ia_anticodon-bd"/>
</dbReference>
<dbReference type="InterPro" id="IPR002303">
    <property type="entry name" value="Valyl-tRNA_ligase"/>
</dbReference>
<dbReference type="AlphaFoldDB" id="A0A6N4REV2"/>
<evidence type="ECO:0000259" key="13">
    <source>
        <dbReference type="Pfam" id="PF00133"/>
    </source>
</evidence>
<evidence type="ECO:0000259" key="15">
    <source>
        <dbReference type="Pfam" id="PF10458"/>
    </source>
</evidence>
<evidence type="ECO:0000313" key="16">
    <source>
        <dbReference type="EMBL" id="TKW61608.1"/>
    </source>
</evidence>
<dbReference type="InterPro" id="IPR014729">
    <property type="entry name" value="Rossmann-like_a/b/a_fold"/>
</dbReference>
<keyword evidence="4 12" id="KW-0436">Ligase</keyword>
<feature type="binding site" evidence="12">
    <location>
        <position position="546"/>
    </location>
    <ligand>
        <name>ATP</name>
        <dbReference type="ChEBI" id="CHEBI:30616"/>
    </ligand>
</feature>
<protein>
    <recommendedName>
        <fullName evidence="12">Valine--tRNA ligase</fullName>
        <ecNumber evidence="12">6.1.1.9</ecNumber>
    </recommendedName>
    <alternativeName>
        <fullName evidence="12">Valyl-tRNA synthetase</fullName>
        <shortName evidence="12">ValRS</shortName>
    </alternativeName>
</protein>
<evidence type="ECO:0000256" key="1">
    <source>
        <dbReference type="ARBA" id="ARBA00004496"/>
    </source>
</evidence>